<evidence type="ECO:0000256" key="3">
    <source>
        <dbReference type="ARBA" id="ARBA00022801"/>
    </source>
</evidence>
<keyword evidence="2" id="KW-0479">Metal-binding</keyword>
<sequence>MDPWIAARATAIAARAERELEALVGVSTPSGDVRGAQEAAAIAAALLPDGAEVEHVPCSSPGHAPDLVARLRGTGRGRILLLGHLDTVVAHDGHRPLEPDPDDADRLFGSGTVDMKGGDVLALGVMRALAAEPERFAEIALLLVVDEEWRVGPFAHVERFAGFDACLCFEAGELTTGGEDAVVVKRKAAGTVEVLAQGRSAHSGSAPDRGVNALLALAEAARAIAGCHDPRGPERLTAVPTVLHSGDAFNVVPAEGRLIADVRADRLEAFAAVLAAVPAQVGGATLTTRLAREWPGMDARAATGPLLEQAGALLGRRVAGAARGGASDASHFASAIPLTVDGLGPRGGAAHNPGEFVRVSSLRTRAEVALAVALAALDPGNGA</sequence>
<name>A0A5B8U3R3_9ACTN</name>
<evidence type="ECO:0000256" key="4">
    <source>
        <dbReference type="ARBA" id="ARBA00022833"/>
    </source>
</evidence>
<dbReference type="PROSITE" id="PS00758">
    <property type="entry name" value="ARGE_DAPE_CPG2_1"/>
    <property type="match status" value="1"/>
</dbReference>
<keyword evidence="4" id="KW-0862">Zinc</keyword>
<proteinExistence type="predicted"/>
<accession>A0A5B8U3R3</accession>
<dbReference type="RefSeq" id="WP_146918306.1">
    <property type="nucleotide sequence ID" value="NZ_CP042430.1"/>
</dbReference>
<dbReference type="Gene3D" id="3.30.70.360">
    <property type="match status" value="1"/>
</dbReference>
<dbReference type="KEGG" id="bsol:FSW04_08605"/>
<dbReference type="InterPro" id="IPR036264">
    <property type="entry name" value="Bact_exopeptidase_dim_dom"/>
</dbReference>
<comment type="cofactor">
    <cofactor evidence="1">
        <name>Zn(2+)</name>
        <dbReference type="ChEBI" id="CHEBI:29105"/>
    </cofactor>
</comment>
<evidence type="ECO:0000313" key="6">
    <source>
        <dbReference type="EMBL" id="QEC47630.1"/>
    </source>
</evidence>
<dbReference type="PANTHER" id="PTHR43808:SF9">
    <property type="entry name" value="BLL0789 PROTEIN"/>
    <property type="match status" value="1"/>
</dbReference>
<dbReference type="OrthoDB" id="9783294at2"/>
<keyword evidence="3" id="KW-0378">Hydrolase</keyword>
<dbReference type="InterPro" id="IPR011650">
    <property type="entry name" value="Peptidase_M20_dimer"/>
</dbReference>
<evidence type="ECO:0000259" key="5">
    <source>
        <dbReference type="Pfam" id="PF07687"/>
    </source>
</evidence>
<evidence type="ECO:0000313" key="7">
    <source>
        <dbReference type="Proteomes" id="UP000321805"/>
    </source>
</evidence>
<organism evidence="6 7">
    <name type="scientific">Baekduia soli</name>
    <dbReference type="NCBI Taxonomy" id="496014"/>
    <lineage>
        <taxon>Bacteria</taxon>
        <taxon>Bacillati</taxon>
        <taxon>Actinomycetota</taxon>
        <taxon>Thermoleophilia</taxon>
        <taxon>Solirubrobacterales</taxon>
        <taxon>Baekduiaceae</taxon>
        <taxon>Baekduia</taxon>
    </lineage>
</organism>
<keyword evidence="7" id="KW-1185">Reference proteome</keyword>
<dbReference type="SUPFAM" id="SSF55031">
    <property type="entry name" value="Bacterial exopeptidase dimerisation domain"/>
    <property type="match status" value="1"/>
</dbReference>
<dbReference type="Pfam" id="PF07687">
    <property type="entry name" value="M20_dimer"/>
    <property type="match status" value="1"/>
</dbReference>
<dbReference type="InterPro" id="IPR001261">
    <property type="entry name" value="ArgE/DapE_CS"/>
</dbReference>
<dbReference type="GO" id="GO:0046872">
    <property type="term" value="F:metal ion binding"/>
    <property type="evidence" value="ECO:0007669"/>
    <property type="project" value="UniProtKB-KW"/>
</dbReference>
<dbReference type="EMBL" id="CP042430">
    <property type="protein sequence ID" value="QEC47630.1"/>
    <property type="molecule type" value="Genomic_DNA"/>
</dbReference>
<dbReference type="Pfam" id="PF01546">
    <property type="entry name" value="Peptidase_M20"/>
    <property type="match status" value="1"/>
</dbReference>
<protein>
    <submittedName>
        <fullName evidence="6">M20 family metallopeptidase</fullName>
    </submittedName>
</protein>
<dbReference type="InterPro" id="IPR050072">
    <property type="entry name" value="Peptidase_M20A"/>
</dbReference>
<reference evidence="6 7" key="1">
    <citation type="journal article" date="2018" name="J. Microbiol.">
        <title>Baekduia soli gen. nov., sp. nov., a novel bacterium isolated from the soil of Baekdu Mountain and proposal of a novel family name, Baekduiaceae fam. nov.</title>
        <authorList>
            <person name="An D.S."/>
            <person name="Siddiqi M.Z."/>
            <person name="Kim K.H."/>
            <person name="Yu H.S."/>
            <person name="Im W.T."/>
        </authorList>
    </citation>
    <scope>NUCLEOTIDE SEQUENCE [LARGE SCALE GENOMIC DNA]</scope>
    <source>
        <strain evidence="6 7">BR7-21</strain>
    </source>
</reference>
<dbReference type="GO" id="GO:0016787">
    <property type="term" value="F:hydrolase activity"/>
    <property type="evidence" value="ECO:0007669"/>
    <property type="project" value="UniProtKB-KW"/>
</dbReference>
<feature type="domain" description="Peptidase M20 dimerisation" evidence="5">
    <location>
        <begin position="185"/>
        <end position="279"/>
    </location>
</feature>
<gene>
    <name evidence="6" type="ORF">FSW04_08605</name>
</gene>
<dbReference type="PANTHER" id="PTHR43808">
    <property type="entry name" value="ACETYLORNITHINE DEACETYLASE"/>
    <property type="match status" value="1"/>
</dbReference>
<dbReference type="Proteomes" id="UP000321805">
    <property type="component" value="Chromosome"/>
</dbReference>
<evidence type="ECO:0000256" key="1">
    <source>
        <dbReference type="ARBA" id="ARBA00001947"/>
    </source>
</evidence>
<dbReference type="SUPFAM" id="SSF53187">
    <property type="entry name" value="Zn-dependent exopeptidases"/>
    <property type="match status" value="1"/>
</dbReference>
<dbReference type="InterPro" id="IPR002933">
    <property type="entry name" value="Peptidase_M20"/>
</dbReference>
<dbReference type="AlphaFoldDB" id="A0A5B8U3R3"/>
<evidence type="ECO:0000256" key="2">
    <source>
        <dbReference type="ARBA" id="ARBA00022723"/>
    </source>
</evidence>
<dbReference type="Gene3D" id="3.40.630.10">
    <property type="entry name" value="Zn peptidases"/>
    <property type="match status" value="1"/>
</dbReference>